<gene>
    <name evidence="3" type="ORF">ADU59_11450</name>
</gene>
<dbReference type="OrthoDB" id="9815809at2"/>
<evidence type="ECO:0000256" key="1">
    <source>
        <dbReference type="SAM" id="Phobius"/>
    </source>
</evidence>
<dbReference type="InterPro" id="IPR037185">
    <property type="entry name" value="EmrE-like"/>
</dbReference>
<dbReference type="PANTHER" id="PTHR22911:SF103">
    <property type="entry name" value="BLR2811 PROTEIN"/>
    <property type="match status" value="1"/>
</dbReference>
<evidence type="ECO:0000313" key="4">
    <source>
        <dbReference type="Proteomes" id="UP000093111"/>
    </source>
</evidence>
<keyword evidence="1" id="KW-0472">Membrane</keyword>
<dbReference type="SUPFAM" id="SSF103481">
    <property type="entry name" value="Multidrug resistance efflux transporter EmrE"/>
    <property type="match status" value="2"/>
</dbReference>
<dbReference type="InterPro" id="IPR000620">
    <property type="entry name" value="EamA_dom"/>
</dbReference>
<feature type="transmembrane region" description="Helical" evidence="1">
    <location>
        <begin position="181"/>
        <end position="202"/>
    </location>
</feature>
<protein>
    <submittedName>
        <fullName evidence="3">Membrane protein</fullName>
    </submittedName>
</protein>
<feature type="transmembrane region" description="Helical" evidence="1">
    <location>
        <begin position="100"/>
        <end position="118"/>
    </location>
</feature>
<feature type="transmembrane region" description="Helical" evidence="1">
    <location>
        <begin position="208"/>
        <end position="228"/>
    </location>
</feature>
<feature type="domain" description="EamA" evidence="2">
    <location>
        <begin position="155"/>
        <end position="278"/>
    </location>
</feature>
<dbReference type="AlphaFoldDB" id="A0A1C7P2J0"/>
<reference evidence="3 4" key="1">
    <citation type="journal article" date="2016" name="Syst. Appl. Microbiol.">
        <title>Pararhizobium polonicum sp. nov. isolated from tumors on stone fruit rootstocks.</title>
        <authorList>
            <person name="Pulawska J."/>
            <person name="Kuzmanovic N."/>
            <person name="Willems A."/>
            <person name="Pothier J.F."/>
        </authorList>
    </citation>
    <scope>NUCLEOTIDE SEQUENCE [LARGE SCALE GENOMIC DNA]</scope>
    <source>
        <strain evidence="3 4">F5.1</strain>
    </source>
</reference>
<dbReference type="EMBL" id="LGLV01000007">
    <property type="protein sequence ID" value="OBZ95483.1"/>
    <property type="molecule type" value="Genomic_DNA"/>
</dbReference>
<keyword evidence="1" id="KW-1133">Transmembrane helix</keyword>
<proteinExistence type="predicted"/>
<name>A0A1C7P2J0_9HYPH</name>
<feature type="transmembrane region" description="Helical" evidence="1">
    <location>
        <begin position="240"/>
        <end position="256"/>
    </location>
</feature>
<feature type="domain" description="EamA" evidence="2">
    <location>
        <begin position="6"/>
        <end position="140"/>
    </location>
</feature>
<keyword evidence="1" id="KW-0812">Transmembrane</keyword>
<feature type="transmembrane region" description="Helical" evidence="1">
    <location>
        <begin position="152"/>
        <end position="172"/>
    </location>
</feature>
<dbReference type="Gene3D" id="1.10.3730.20">
    <property type="match status" value="2"/>
</dbReference>
<dbReference type="PANTHER" id="PTHR22911">
    <property type="entry name" value="ACYL-MALONYL CONDENSING ENZYME-RELATED"/>
    <property type="match status" value="1"/>
</dbReference>
<organism evidence="3 4">
    <name type="scientific">Pararhizobium polonicum</name>
    <dbReference type="NCBI Taxonomy" id="1612624"/>
    <lineage>
        <taxon>Bacteria</taxon>
        <taxon>Pseudomonadati</taxon>
        <taxon>Pseudomonadota</taxon>
        <taxon>Alphaproteobacteria</taxon>
        <taxon>Hyphomicrobiales</taxon>
        <taxon>Rhizobiaceae</taxon>
        <taxon>Rhizobium/Agrobacterium group</taxon>
        <taxon>Pararhizobium</taxon>
    </lineage>
</organism>
<feature type="transmembrane region" description="Helical" evidence="1">
    <location>
        <begin position="123"/>
        <end position="140"/>
    </location>
</feature>
<dbReference type="STRING" id="1612624.ADU59_11450"/>
<dbReference type="PATRIC" id="fig|1612624.7.peg.4169"/>
<evidence type="ECO:0000259" key="2">
    <source>
        <dbReference type="Pfam" id="PF00892"/>
    </source>
</evidence>
<evidence type="ECO:0000313" key="3">
    <source>
        <dbReference type="EMBL" id="OBZ95483.1"/>
    </source>
</evidence>
<comment type="caution">
    <text evidence="3">The sequence shown here is derived from an EMBL/GenBank/DDBJ whole genome shotgun (WGS) entry which is preliminary data.</text>
</comment>
<sequence length="302" mass="32901">MTSKRTGYIFVLLALVIFSIQDAISKHLGGLYPPAFITMIRYWAFAAFAITLAARSRGGLAVTAKTRRPVLQILRGILLVVQIVIVIISFSTVGLAHSQAIFSSGPLFVALLSMPLLGERVGWRRWTAIIIGLLGVLLILKPDNSAFDIKFLIPLSSALIFAIYVITTRLVSRDDSSITSFFYTGVAGAVAITVIGPFYWTTLAPQDWAWMLMLCITGTSSHFFLIKAYELLDAAEVQPLTYLQLVFASILGVSIFGETLNLNMIAGSVIVVGAGIFTVWRESVVARRNARQPGPPSSQTLT</sequence>
<feature type="transmembrane region" description="Helical" evidence="1">
    <location>
        <begin position="262"/>
        <end position="280"/>
    </location>
</feature>
<keyword evidence="4" id="KW-1185">Reference proteome</keyword>
<accession>A0A1C7P2J0</accession>
<feature type="transmembrane region" description="Helical" evidence="1">
    <location>
        <begin position="35"/>
        <end position="53"/>
    </location>
</feature>
<dbReference type="RefSeq" id="WP_068954531.1">
    <property type="nucleotide sequence ID" value="NZ_LGLV01000007.1"/>
</dbReference>
<dbReference type="Pfam" id="PF00892">
    <property type="entry name" value="EamA"/>
    <property type="match status" value="2"/>
</dbReference>
<feature type="transmembrane region" description="Helical" evidence="1">
    <location>
        <begin position="73"/>
        <end position="94"/>
    </location>
</feature>
<dbReference type="GO" id="GO:0016020">
    <property type="term" value="C:membrane"/>
    <property type="evidence" value="ECO:0007669"/>
    <property type="project" value="InterPro"/>
</dbReference>
<dbReference type="Proteomes" id="UP000093111">
    <property type="component" value="Unassembled WGS sequence"/>
</dbReference>